<keyword evidence="4" id="KW-1185">Reference proteome</keyword>
<dbReference type="Proteomes" id="UP000625711">
    <property type="component" value="Unassembled WGS sequence"/>
</dbReference>
<keyword evidence="2" id="KW-0472">Membrane</keyword>
<evidence type="ECO:0000313" key="3">
    <source>
        <dbReference type="EMBL" id="KAF7265950.1"/>
    </source>
</evidence>
<dbReference type="AlphaFoldDB" id="A0A834M3Z4"/>
<feature type="transmembrane region" description="Helical" evidence="2">
    <location>
        <begin position="60"/>
        <end position="80"/>
    </location>
</feature>
<evidence type="ECO:0000313" key="4">
    <source>
        <dbReference type="Proteomes" id="UP000625711"/>
    </source>
</evidence>
<keyword evidence="2" id="KW-1133">Transmembrane helix</keyword>
<reference evidence="3" key="1">
    <citation type="submission" date="2020-08" db="EMBL/GenBank/DDBJ databases">
        <title>Genome sequencing and assembly of the red palm weevil Rhynchophorus ferrugineus.</title>
        <authorList>
            <person name="Dias G.B."/>
            <person name="Bergman C.M."/>
            <person name="Manee M."/>
        </authorList>
    </citation>
    <scope>NUCLEOTIDE SEQUENCE</scope>
    <source>
        <strain evidence="3">AA-2017</strain>
        <tissue evidence="3">Whole larva</tissue>
    </source>
</reference>
<protein>
    <submittedName>
        <fullName evidence="3">Uncharacterized protein</fullName>
    </submittedName>
</protein>
<sequence>MVVLDDAKENFILEVEQVNKENEIVDEERKKTGRYLAVSVVLFIVALGLYHAISAKSTKISALLGAAMIMFLYLLWLIYASQRRKQAVKKSEENIERQVSDVLENLNNMKTVQGISGPHENQVYASSEDELERPRPKKEKKTINEEIEKENRVENNNIETKHQQVLPCQDMEIIPSGKNIFIRTYSIG</sequence>
<evidence type="ECO:0000256" key="1">
    <source>
        <dbReference type="SAM" id="MobiDB-lite"/>
    </source>
</evidence>
<name>A0A834M3Z4_RHYFE</name>
<feature type="region of interest" description="Disordered" evidence="1">
    <location>
        <begin position="114"/>
        <end position="141"/>
    </location>
</feature>
<evidence type="ECO:0000256" key="2">
    <source>
        <dbReference type="SAM" id="Phobius"/>
    </source>
</evidence>
<dbReference type="EMBL" id="JAACXV010014582">
    <property type="protein sequence ID" value="KAF7265950.1"/>
    <property type="molecule type" value="Genomic_DNA"/>
</dbReference>
<accession>A0A834M3Z4</accession>
<comment type="caution">
    <text evidence="3">The sequence shown here is derived from an EMBL/GenBank/DDBJ whole genome shotgun (WGS) entry which is preliminary data.</text>
</comment>
<proteinExistence type="predicted"/>
<gene>
    <name evidence="3" type="ORF">GWI33_020689</name>
</gene>
<organism evidence="3 4">
    <name type="scientific">Rhynchophorus ferrugineus</name>
    <name type="common">Red palm weevil</name>
    <name type="synonym">Curculio ferrugineus</name>
    <dbReference type="NCBI Taxonomy" id="354439"/>
    <lineage>
        <taxon>Eukaryota</taxon>
        <taxon>Metazoa</taxon>
        <taxon>Ecdysozoa</taxon>
        <taxon>Arthropoda</taxon>
        <taxon>Hexapoda</taxon>
        <taxon>Insecta</taxon>
        <taxon>Pterygota</taxon>
        <taxon>Neoptera</taxon>
        <taxon>Endopterygota</taxon>
        <taxon>Coleoptera</taxon>
        <taxon>Polyphaga</taxon>
        <taxon>Cucujiformia</taxon>
        <taxon>Curculionidae</taxon>
        <taxon>Dryophthorinae</taxon>
        <taxon>Rhynchophorus</taxon>
    </lineage>
</organism>
<keyword evidence="2" id="KW-0812">Transmembrane</keyword>
<dbReference type="OrthoDB" id="6737830at2759"/>
<feature type="transmembrane region" description="Helical" evidence="2">
    <location>
        <begin position="35"/>
        <end position="54"/>
    </location>
</feature>